<evidence type="ECO:0000313" key="2">
    <source>
        <dbReference type="WBParaSite" id="ACAC_0000264401-mRNA-1"/>
    </source>
</evidence>
<organism evidence="1 2">
    <name type="scientific">Angiostrongylus cantonensis</name>
    <name type="common">Rat lungworm</name>
    <dbReference type="NCBI Taxonomy" id="6313"/>
    <lineage>
        <taxon>Eukaryota</taxon>
        <taxon>Metazoa</taxon>
        <taxon>Ecdysozoa</taxon>
        <taxon>Nematoda</taxon>
        <taxon>Chromadorea</taxon>
        <taxon>Rhabditida</taxon>
        <taxon>Rhabditina</taxon>
        <taxon>Rhabditomorpha</taxon>
        <taxon>Strongyloidea</taxon>
        <taxon>Metastrongylidae</taxon>
        <taxon>Angiostrongylus</taxon>
    </lineage>
</organism>
<evidence type="ECO:0000313" key="1">
    <source>
        <dbReference type="Proteomes" id="UP000035642"/>
    </source>
</evidence>
<accession>A0A0K0CYD4</accession>
<name>A0A0K0CYD4_ANGCA</name>
<reference evidence="1" key="1">
    <citation type="submission" date="2012-09" db="EMBL/GenBank/DDBJ databases">
        <authorList>
            <person name="Martin A.A."/>
        </authorList>
    </citation>
    <scope>NUCLEOTIDE SEQUENCE</scope>
</reference>
<reference evidence="2" key="2">
    <citation type="submission" date="2017-02" db="UniProtKB">
        <authorList>
            <consortium name="WormBaseParasite"/>
        </authorList>
    </citation>
    <scope>IDENTIFICATION</scope>
</reference>
<dbReference type="AlphaFoldDB" id="A0A0K0CYD4"/>
<keyword evidence="1" id="KW-1185">Reference proteome</keyword>
<protein>
    <submittedName>
        <fullName evidence="2">Astacin domain-containing protein</fullName>
    </submittedName>
</protein>
<dbReference type="Proteomes" id="UP000035642">
    <property type="component" value="Unassembled WGS sequence"/>
</dbReference>
<dbReference type="WBParaSite" id="ACAC_0000264401-mRNA-1">
    <property type="protein sequence ID" value="ACAC_0000264401-mRNA-1"/>
    <property type="gene ID" value="ACAC_0000264401"/>
</dbReference>
<sequence length="134" mass="15795">MLQPALLIVAFAVFRNWWIYRNFQEVLPCDENNPSSSVIPSMPSDYDVIDPYETDRREAMRQLYPDEIATYTISKSMPNFRKIPKNDEHGFRLQRTQIFSESDELKISLIDVVRNESAQELFRFGVCHYNRLAV</sequence>
<proteinExistence type="predicted"/>